<protein>
    <submittedName>
        <fullName evidence="3">Uncharacterized protein</fullName>
    </submittedName>
</protein>
<evidence type="ECO:0000313" key="3">
    <source>
        <dbReference type="EMBL" id="PWN95715.1"/>
    </source>
</evidence>
<dbReference type="GeneID" id="37273051"/>
<keyword evidence="2" id="KW-1133">Transmembrane helix</keyword>
<feature type="region of interest" description="Disordered" evidence="1">
    <location>
        <begin position="24"/>
        <end position="87"/>
    </location>
</feature>
<feature type="transmembrane region" description="Helical" evidence="2">
    <location>
        <begin position="295"/>
        <end position="315"/>
    </location>
</feature>
<organism evidence="3 4">
    <name type="scientific">Tilletiopsis washingtonensis</name>
    <dbReference type="NCBI Taxonomy" id="58919"/>
    <lineage>
        <taxon>Eukaryota</taxon>
        <taxon>Fungi</taxon>
        <taxon>Dikarya</taxon>
        <taxon>Basidiomycota</taxon>
        <taxon>Ustilaginomycotina</taxon>
        <taxon>Exobasidiomycetes</taxon>
        <taxon>Entylomatales</taxon>
        <taxon>Entylomatales incertae sedis</taxon>
        <taxon>Tilletiopsis</taxon>
    </lineage>
</organism>
<evidence type="ECO:0000256" key="2">
    <source>
        <dbReference type="SAM" id="Phobius"/>
    </source>
</evidence>
<dbReference type="OrthoDB" id="3365917at2759"/>
<dbReference type="RefSeq" id="XP_025595994.1">
    <property type="nucleotide sequence ID" value="XM_025745507.1"/>
</dbReference>
<proteinExistence type="predicted"/>
<dbReference type="EMBL" id="KZ819303">
    <property type="protein sequence ID" value="PWN95715.1"/>
    <property type="molecule type" value="Genomic_DNA"/>
</dbReference>
<dbReference type="AlphaFoldDB" id="A0A316Z675"/>
<evidence type="ECO:0000313" key="4">
    <source>
        <dbReference type="Proteomes" id="UP000245946"/>
    </source>
</evidence>
<keyword evidence="2" id="KW-0812">Transmembrane</keyword>
<evidence type="ECO:0000256" key="1">
    <source>
        <dbReference type="SAM" id="MobiDB-lite"/>
    </source>
</evidence>
<keyword evidence="4" id="KW-1185">Reference proteome</keyword>
<dbReference type="STRING" id="58919.A0A316Z675"/>
<dbReference type="Proteomes" id="UP000245946">
    <property type="component" value="Unassembled WGS sequence"/>
</dbReference>
<feature type="compositionally biased region" description="Gly residues" evidence="1">
    <location>
        <begin position="28"/>
        <end position="60"/>
    </location>
</feature>
<sequence length="317" mass="30968">MPALADLIGAYSEHEARSLIELTRRRGGGGGGGGRGGGGGSVSSGGGSRSGSGTSTGGTTAGRSSTPGFTAGSVSGGSGLRGSSSANGVSTPYTVTSGAFAGRTAGGGTRGGIYGSGGYGGGRGTAGAGFPFIFWPLGFGAVGLGAGYYGASEYRNRDDRPGGAETVFLISPPAGVDAEQNRFFLLGDNNSIETVRDALASACGTGTNNATAPSNFSAGPQEVAQYYRGSSFALGLDGYENGQPAVGTNDTAALEAPLAALPSSVNQTYFSCLNSTIGQDVPLVEEAAATDAAGIVSPSVAGLIFAPAIVVAFLLNL</sequence>
<gene>
    <name evidence="3" type="ORF">FA09DRAFT_362755</name>
</gene>
<name>A0A316Z675_9BASI</name>
<accession>A0A316Z675</accession>
<keyword evidence="2" id="KW-0472">Membrane</keyword>
<reference evidence="3 4" key="1">
    <citation type="journal article" date="2018" name="Mol. Biol. Evol.">
        <title>Broad Genomic Sampling Reveals a Smut Pathogenic Ancestry of the Fungal Clade Ustilaginomycotina.</title>
        <authorList>
            <person name="Kijpornyongpan T."/>
            <person name="Mondo S.J."/>
            <person name="Barry K."/>
            <person name="Sandor L."/>
            <person name="Lee J."/>
            <person name="Lipzen A."/>
            <person name="Pangilinan J."/>
            <person name="LaButti K."/>
            <person name="Hainaut M."/>
            <person name="Henrissat B."/>
            <person name="Grigoriev I.V."/>
            <person name="Spatafora J.W."/>
            <person name="Aime M.C."/>
        </authorList>
    </citation>
    <scope>NUCLEOTIDE SEQUENCE [LARGE SCALE GENOMIC DNA]</scope>
    <source>
        <strain evidence="3 4">MCA 4186</strain>
    </source>
</reference>